<organism evidence="1 2">
    <name type="scientific">Araneus ventricosus</name>
    <name type="common">Orbweaver spider</name>
    <name type="synonym">Epeira ventricosa</name>
    <dbReference type="NCBI Taxonomy" id="182803"/>
    <lineage>
        <taxon>Eukaryota</taxon>
        <taxon>Metazoa</taxon>
        <taxon>Ecdysozoa</taxon>
        <taxon>Arthropoda</taxon>
        <taxon>Chelicerata</taxon>
        <taxon>Arachnida</taxon>
        <taxon>Araneae</taxon>
        <taxon>Araneomorphae</taxon>
        <taxon>Entelegynae</taxon>
        <taxon>Araneoidea</taxon>
        <taxon>Araneidae</taxon>
        <taxon>Araneus</taxon>
    </lineage>
</organism>
<accession>A0A4Y2GGZ0</accession>
<protein>
    <submittedName>
        <fullName evidence="1">Uncharacterized protein</fullName>
    </submittedName>
</protein>
<sequence>MRPSSPRFAFWIWERCHSISFWPSYQIFQAPDVDAPKLLALLVMDKYPPERQRIHSSIMFMKGVPIKYLSVGSSDKGHSDLELCKHCLNLVMFD</sequence>
<proteinExistence type="predicted"/>
<gene>
    <name evidence="1" type="ORF">AVEN_164375_1</name>
</gene>
<dbReference type="AlphaFoldDB" id="A0A4Y2GGZ0"/>
<evidence type="ECO:0000313" key="1">
    <source>
        <dbReference type="EMBL" id="GBM51294.1"/>
    </source>
</evidence>
<comment type="caution">
    <text evidence="1">The sequence shown here is derived from an EMBL/GenBank/DDBJ whole genome shotgun (WGS) entry which is preliminary data.</text>
</comment>
<name>A0A4Y2GGZ0_ARAVE</name>
<dbReference type="EMBL" id="BGPR01001331">
    <property type="protein sequence ID" value="GBM51294.1"/>
    <property type="molecule type" value="Genomic_DNA"/>
</dbReference>
<evidence type="ECO:0000313" key="2">
    <source>
        <dbReference type="Proteomes" id="UP000499080"/>
    </source>
</evidence>
<dbReference type="Proteomes" id="UP000499080">
    <property type="component" value="Unassembled WGS sequence"/>
</dbReference>
<keyword evidence="2" id="KW-1185">Reference proteome</keyword>
<reference evidence="1 2" key="1">
    <citation type="journal article" date="2019" name="Sci. Rep.">
        <title>Orb-weaving spider Araneus ventricosus genome elucidates the spidroin gene catalogue.</title>
        <authorList>
            <person name="Kono N."/>
            <person name="Nakamura H."/>
            <person name="Ohtoshi R."/>
            <person name="Moran D.A.P."/>
            <person name="Shinohara A."/>
            <person name="Yoshida Y."/>
            <person name="Fujiwara M."/>
            <person name="Mori M."/>
            <person name="Tomita M."/>
            <person name="Arakawa K."/>
        </authorList>
    </citation>
    <scope>NUCLEOTIDE SEQUENCE [LARGE SCALE GENOMIC DNA]</scope>
</reference>